<organism evidence="2 3">
    <name type="scientific">Staphylococcus phage MVC_VPHSA1</name>
    <dbReference type="NCBI Taxonomy" id="3088876"/>
    <lineage>
        <taxon>Viruses</taxon>
        <taxon>Duplodnaviria</taxon>
        <taxon>Heunggongvirae</taxon>
        <taxon>Uroviricota</taxon>
        <taxon>Caudoviricetes</taxon>
        <taxon>Ehrlichviridae</taxon>
        <taxon>Chennaivirus</taxon>
        <taxon>Chennaivirus MVCVPHSA1</taxon>
    </lineage>
</organism>
<dbReference type="Pfam" id="PF14579">
    <property type="entry name" value="HHH_6"/>
    <property type="match status" value="1"/>
</dbReference>
<dbReference type="EMBL" id="OR670591">
    <property type="protein sequence ID" value="WPF64913.1"/>
    <property type="molecule type" value="Genomic_DNA"/>
</dbReference>
<dbReference type="SUPFAM" id="SSF160975">
    <property type="entry name" value="AF1531-like"/>
    <property type="match status" value="1"/>
</dbReference>
<reference evidence="2 3" key="1">
    <citation type="submission" date="2023-10" db="EMBL/GenBank/DDBJ databases">
        <title>Genome Sequence of the Siphoviridae Staphylococcus aureus Phage MVC_VPHSA1.</title>
        <authorList>
            <person name="Deepak S.J."/>
            <person name="Porteen K."/>
            <person name="Wilfred R."/>
            <person name="Anbazhagan S."/>
            <person name="Elango A."/>
            <person name="Senthil Kumar T."/>
            <person name="Narendra B."/>
            <person name="Sureshkannan S."/>
            <person name="Nithya Quintoil M."/>
            <person name="Charley C.A."/>
            <person name="Teresa S."/>
            <person name="Raghavendra A.G."/>
        </authorList>
    </citation>
    <scope>NUCLEOTIDE SEQUENCE [LARGE SCALE GENOMIC DNA]</scope>
</reference>
<sequence length="349" mass="40014">MVRKQSTTATLTSVTLQVKPLESLPSKSTLWRLYTFAGWDYGRGDKLRKASAEELEAMRSEFIEDALNKYDFNPDNTEFVKQMDELWSRIVRYMGYGFNKSHGVAYSMISYMTAWLEHHFPTHFQAALMSTKMSDLDKIAQVFQDVRREGFDFQAPDINKSGLTFMATSTKIVFPLLVIKGVGDGAVKGILEAREAGRFTSLENFMERIDRRVVNARPMRPLILAGAFDEIEPDLTRMEVLVKYYKLKGDSKKKIAEVEAEEWNENIMAEYEKTLLGVYITAHPLEKYHFKNWQDFAEGYKKTLIGGCVTSIKTINDRSGRRMAFVGIDTLQGLREVTVFANQFKSMNT</sequence>
<keyword evidence="3" id="KW-1185">Reference proteome</keyword>
<evidence type="ECO:0000313" key="2">
    <source>
        <dbReference type="EMBL" id="WPF64913.1"/>
    </source>
</evidence>
<accession>A0ABZ0QYU3</accession>
<name>A0ABZ0QYU3_9CAUD</name>
<dbReference type="InterPro" id="IPR004805">
    <property type="entry name" value="DnaE2/DnaE/PolC"/>
</dbReference>
<dbReference type="Gene3D" id="1.10.150.870">
    <property type="match status" value="1"/>
</dbReference>
<gene>
    <name evidence="2" type="ORF">FBHYGVHD_CDS0066</name>
</gene>
<protein>
    <submittedName>
        <fullName evidence="2">DNA polymerase</fullName>
    </submittedName>
</protein>
<proteinExistence type="predicted"/>
<dbReference type="InterPro" id="IPR029460">
    <property type="entry name" value="DNAPol_HHH"/>
</dbReference>
<feature type="domain" description="DNA polymerase helix-hairpin-helix motif" evidence="1">
    <location>
        <begin position="151"/>
        <end position="233"/>
    </location>
</feature>
<evidence type="ECO:0000313" key="3">
    <source>
        <dbReference type="Proteomes" id="UP001322219"/>
    </source>
</evidence>
<evidence type="ECO:0000259" key="1">
    <source>
        <dbReference type="Pfam" id="PF14579"/>
    </source>
</evidence>
<dbReference type="CDD" id="cd04485">
    <property type="entry name" value="DnaE_OBF"/>
    <property type="match status" value="1"/>
</dbReference>
<dbReference type="PANTHER" id="PTHR32294">
    <property type="entry name" value="DNA POLYMERASE III SUBUNIT ALPHA"/>
    <property type="match status" value="1"/>
</dbReference>
<dbReference type="PANTHER" id="PTHR32294:SF0">
    <property type="entry name" value="DNA POLYMERASE III SUBUNIT ALPHA"/>
    <property type="match status" value="1"/>
</dbReference>
<dbReference type="Proteomes" id="UP001322219">
    <property type="component" value="Segment"/>
</dbReference>